<evidence type="ECO:0000313" key="3">
    <source>
        <dbReference type="Proteomes" id="UP001287286"/>
    </source>
</evidence>
<reference evidence="2 3" key="1">
    <citation type="journal article" date="2024" name="Microbiol. Resour. Announc.">
        <title>Genome annotations for the ascomycete fungi Trichoderma harzianum, Trichoderma aggressivum, and Purpureocillium lilacinum.</title>
        <authorList>
            <person name="Beijen E.P.W."/>
            <person name="Ohm R.A."/>
        </authorList>
    </citation>
    <scope>NUCLEOTIDE SEQUENCE [LARGE SCALE GENOMIC DNA]</scope>
    <source>
        <strain evidence="2 3">CBS 150709</strain>
    </source>
</reference>
<comment type="caution">
    <text evidence="2">The sequence shown here is derived from an EMBL/GenBank/DDBJ whole genome shotgun (WGS) entry which is preliminary data.</text>
</comment>
<dbReference type="PANTHER" id="PTHR21310:SF58">
    <property type="entry name" value="AMINOGLYCOSIDE PHOSPHOTRANSFERASE DOMAIN-CONTAINING PROTEIN"/>
    <property type="match status" value="1"/>
</dbReference>
<dbReference type="EMBL" id="JAWRVI010000213">
    <property type="protein sequence ID" value="KAK4071542.1"/>
    <property type="molecule type" value="Genomic_DNA"/>
</dbReference>
<dbReference type="Gene3D" id="3.30.200.150">
    <property type="match status" value="1"/>
</dbReference>
<organism evidence="2 3">
    <name type="scientific">Purpureocillium lilacinum</name>
    <name type="common">Paecilomyces lilacinus</name>
    <dbReference type="NCBI Taxonomy" id="33203"/>
    <lineage>
        <taxon>Eukaryota</taxon>
        <taxon>Fungi</taxon>
        <taxon>Dikarya</taxon>
        <taxon>Ascomycota</taxon>
        <taxon>Pezizomycotina</taxon>
        <taxon>Sordariomycetes</taxon>
        <taxon>Hypocreomycetidae</taxon>
        <taxon>Hypocreales</taxon>
        <taxon>Ophiocordycipitaceae</taxon>
        <taxon>Purpureocillium</taxon>
    </lineage>
</organism>
<gene>
    <name evidence="2" type="ORF">Purlil1_13397</name>
</gene>
<accession>A0ABR0BE62</accession>
<evidence type="ECO:0000259" key="1">
    <source>
        <dbReference type="Pfam" id="PF01636"/>
    </source>
</evidence>
<protein>
    <recommendedName>
        <fullName evidence="1">Aminoglycoside phosphotransferase domain-containing protein</fullName>
    </recommendedName>
</protein>
<dbReference type="Gene3D" id="3.90.1200.10">
    <property type="match status" value="1"/>
</dbReference>
<name>A0ABR0BE62_PURLI</name>
<proteinExistence type="predicted"/>
<evidence type="ECO:0000313" key="2">
    <source>
        <dbReference type="EMBL" id="KAK4071542.1"/>
    </source>
</evidence>
<keyword evidence="3" id="KW-1185">Reference proteome</keyword>
<dbReference type="InterPro" id="IPR051678">
    <property type="entry name" value="AGP_Transferase"/>
</dbReference>
<dbReference type="CDD" id="cd05120">
    <property type="entry name" value="APH_ChoK_like"/>
    <property type="match status" value="1"/>
</dbReference>
<sequence>MFCEMTPPIAVSIARISPHGWILGSSMICERITNPEVKPATVIIHWQDGGNTFYLRKRTANDMSGGDAEIDRIHVGGTSAAVWCLGENAFCKVHAWCEGLELEANTIQFVGETASEVPVPEVVYSWIDHDLNRTFLITKRVRGQTLERAWPQLSPPQRSRIAHDIARFCIILAANTSSRFETVTGCGVYEARLMESAHPSHPAWLPRILGPFSLDAMQDYMASISTEPAPDIDLPFHFYHADLGPTNIMVSEDGNLVTGIIDWESAAYYPRFWVATKPVYAGAFWLECETDEPQLWGQLLGQALDASGYKRLDAIFRRWSRSVT</sequence>
<dbReference type="SUPFAM" id="SSF56112">
    <property type="entry name" value="Protein kinase-like (PK-like)"/>
    <property type="match status" value="1"/>
</dbReference>
<dbReference type="InterPro" id="IPR002575">
    <property type="entry name" value="Aminoglycoside_PTrfase"/>
</dbReference>
<dbReference type="PANTHER" id="PTHR21310">
    <property type="entry name" value="AMINOGLYCOSIDE PHOSPHOTRANSFERASE-RELATED-RELATED"/>
    <property type="match status" value="1"/>
</dbReference>
<dbReference type="Proteomes" id="UP001287286">
    <property type="component" value="Unassembled WGS sequence"/>
</dbReference>
<dbReference type="InterPro" id="IPR011009">
    <property type="entry name" value="Kinase-like_dom_sf"/>
</dbReference>
<dbReference type="Pfam" id="PF01636">
    <property type="entry name" value="APH"/>
    <property type="match status" value="1"/>
</dbReference>
<feature type="domain" description="Aminoglycoside phosphotransferase" evidence="1">
    <location>
        <begin position="100"/>
        <end position="271"/>
    </location>
</feature>